<feature type="region of interest" description="Disordered" evidence="5">
    <location>
        <begin position="806"/>
        <end position="898"/>
    </location>
</feature>
<dbReference type="SMART" id="SM00501">
    <property type="entry name" value="BRIGHT"/>
    <property type="match status" value="1"/>
</dbReference>
<dbReference type="OrthoDB" id="338531at2759"/>
<dbReference type="InterPro" id="IPR003150">
    <property type="entry name" value="DNA-bd_RFX"/>
</dbReference>
<dbReference type="Proteomes" id="UP000230750">
    <property type="component" value="Unassembled WGS sequence"/>
</dbReference>
<evidence type="ECO:0000256" key="2">
    <source>
        <dbReference type="ARBA" id="ARBA00023015"/>
    </source>
</evidence>
<feature type="region of interest" description="Disordered" evidence="5">
    <location>
        <begin position="435"/>
        <end position="502"/>
    </location>
</feature>
<dbReference type="InterPro" id="IPR036390">
    <property type="entry name" value="WH_DNA-bd_sf"/>
</dbReference>
<dbReference type="Pfam" id="PF01388">
    <property type="entry name" value="ARID"/>
    <property type="match status" value="1"/>
</dbReference>
<feature type="region of interest" description="Disordered" evidence="5">
    <location>
        <begin position="585"/>
        <end position="720"/>
    </location>
</feature>
<dbReference type="SUPFAM" id="SSF48371">
    <property type="entry name" value="ARM repeat"/>
    <property type="match status" value="1"/>
</dbReference>
<evidence type="ECO:0000259" key="6">
    <source>
        <dbReference type="PROSITE" id="PS51011"/>
    </source>
</evidence>
<feature type="domain" description="RFX-type winged-helix" evidence="7">
    <location>
        <begin position="508"/>
        <end position="583"/>
    </location>
</feature>
<evidence type="ECO:0000313" key="8">
    <source>
        <dbReference type="EMBL" id="PIK51794.1"/>
    </source>
</evidence>
<dbReference type="InterPro" id="IPR052406">
    <property type="entry name" value="Chromatin_Remodeling_Comp"/>
</dbReference>
<feature type="compositionally biased region" description="Low complexity" evidence="5">
    <location>
        <begin position="1132"/>
        <end position="1141"/>
    </location>
</feature>
<dbReference type="GO" id="GO:0006325">
    <property type="term" value="P:chromatin organization"/>
    <property type="evidence" value="ECO:0007669"/>
    <property type="project" value="UniProtKB-KW"/>
</dbReference>
<dbReference type="GO" id="GO:0006355">
    <property type="term" value="P:regulation of DNA-templated transcription"/>
    <property type="evidence" value="ECO:0007669"/>
    <property type="project" value="InterPro"/>
</dbReference>
<evidence type="ECO:0000256" key="1">
    <source>
        <dbReference type="ARBA" id="ARBA00022853"/>
    </source>
</evidence>
<feature type="compositionally biased region" description="Polar residues" evidence="5">
    <location>
        <begin position="817"/>
        <end position="833"/>
    </location>
</feature>
<dbReference type="SMART" id="SM01014">
    <property type="entry name" value="ARID"/>
    <property type="match status" value="1"/>
</dbReference>
<dbReference type="AlphaFoldDB" id="A0A2G8KUV5"/>
<accession>A0A2G8KUV5</accession>
<organism evidence="8 9">
    <name type="scientific">Stichopus japonicus</name>
    <name type="common">Sea cucumber</name>
    <dbReference type="NCBI Taxonomy" id="307972"/>
    <lineage>
        <taxon>Eukaryota</taxon>
        <taxon>Metazoa</taxon>
        <taxon>Echinodermata</taxon>
        <taxon>Eleutherozoa</taxon>
        <taxon>Echinozoa</taxon>
        <taxon>Holothuroidea</taxon>
        <taxon>Aspidochirotacea</taxon>
        <taxon>Aspidochirotida</taxon>
        <taxon>Stichopodidae</taxon>
        <taxon>Apostichopus</taxon>
    </lineage>
</organism>
<keyword evidence="4" id="KW-0539">Nucleus</keyword>
<feature type="region of interest" description="Disordered" evidence="5">
    <location>
        <begin position="1126"/>
        <end position="1173"/>
    </location>
</feature>
<dbReference type="InterPro" id="IPR036388">
    <property type="entry name" value="WH-like_DNA-bd_sf"/>
</dbReference>
<evidence type="ECO:0000256" key="4">
    <source>
        <dbReference type="ARBA" id="ARBA00023242"/>
    </source>
</evidence>
<dbReference type="GO" id="GO:0003677">
    <property type="term" value="F:DNA binding"/>
    <property type="evidence" value="ECO:0007669"/>
    <property type="project" value="InterPro"/>
</dbReference>
<dbReference type="PROSITE" id="PS51526">
    <property type="entry name" value="RFX_DBD"/>
    <property type="match status" value="1"/>
</dbReference>
<dbReference type="STRING" id="307972.A0A2G8KUV5"/>
<reference evidence="8 9" key="1">
    <citation type="journal article" date="2017" name="PLoS Biol.">
        <title>The sea cucumber genome provides insights into morphological evolution and visceral regeneration.</title>
        <authorList>
            <person name="Zhang X."/>
            <person name="Sun L."/>
            <person name="Yuan J."/>
            <person name="Sun Y."/>
            <person name="Gao Y."/>
            <person name="Zhang L."/>
            <person name="Li S."/>
            <person name="Dai H."/>
            <person name="Hamel J.F."/>
            <person name="Liu C."/>
            <person name="Yu Y."/>
            <person name="Liu S."/>
            <person name="Lin W."/>
            <person name="Guo K."/>
            <person name="Jin S."/>
            <person name="Xu P."/>
            <person name="Storey K.B."/>
            <person name="Huan P."/>
            <person name="Zhang T."/>
            <person name="Zhou Y."/>
            <person name="Zhang J."/>
            <person name="Lin C."/>
            <person name="Li X."/>
            <person name="Xing L."/>
            <person name="Huo D."/>
            <person name="Sun M."/>
            <person name="Wang L."/>
            <person name="Mercier A."/>
            <person name="Li F."/>
            <person name="Yang H."/>
            <person name="Xiang J."/>
        </authorList>
    </citation>
    <scope>NUCLEOTIDE SEQUENCE [LARGE SCALE GENOMIC DNA]</scope>
    <source>
        <strain evidence="8">Shaxun</strain>
        <tissue evidence="8">Muscle</tissue>
    </source>
</reference>
<name>A0A2G8KUV5_STIJA</name>
<sequence length="1239" mass="134022">MAISARSPFRRKPTVDAKELDLYLLYLKVTGLGGLQKITDNGQWDDLLELFELPRNCSHAANALRQSYIKYLEPYEKVHFLGEDDDDRGDQSGARPSTPVSAYHRGYRGLSGICLDKPNISEYDKLQHSLLSGLPNEIDFAINVCTLLSNEGRHVLHLIKAPQLIDLLLAHTGVFFEGRELRTLYEESWKTNVNRDFVKFWYNTVNDDEVKEIIGPEPFKPSDERQFKDPQLFCQRKLGLLDIEGQRILQVAIILKNLSFEMANRPLMAAHRTLYRFLLLCIHNSCSMLRQISMDTLSNLADEFVLDSVAYRSTQLMFHTIYKGLEDDDRFIVLRSLEVVEKLLDVDDNIDVLEQCLEHKVYETVIKLLHIHDIQLLLGALELLLVMSEKGGSFCTFICKVDRSIDILVCLVTLDAQALGADAFVGIKIIDPNPEGQHQAQVSGTPRPGLHHAPTPPPPHHQPPHQVTPGAKSPARGHGTPTVVPPPSSSTPPATPTSAKDAEAERFACQWLNCHVESNTEQSIGRVELYAEYVAACKQSKGIQLPSNNFARCVRLSYPHVGMKKVDTGSSVQYHIAGIAKRKNPQPFKWQPQPLSSALSSNSRPASTMMAHLASRHSPSPNVSPSPPPVRNLSYTPSGTPNQRAPPPPYHPGQAPGYPQNFPHSSPQVMNGPISRTGYPPGQHIPTSTTAAVGAPSHQLAQQHPSNSPVQRENLPGGPTHSQANLVISGVNILAQSGPQQQQLTGSQNYAAGPQGSVRGPQVPYGVPQIALSGPPGRPQIMPGVPQVQLSGQQQVTLYRPQVQGDSPHGQFGGPHNVTSGGQNSVNPVESQSVPPPKGQVTKQTIPHGGDGNIVLQRAPEHERPYKLRKHKEKQSGPPPPPPLFNTTTATNMPPPVTESLATTTAAIPQQAPLEDTRVASSTPPAAPQLSPADGVTDPPQPPIPPPSNPMVDALSPTGISTPCPSSSPVSTKSQVDSESVSQATDDGDPPGQVTKPSGNPADLWMESDDLVASQGTQDKEERPAISEAIKPAVVPCPPVEAKFTTSGNKITVSIPPHPLPTAAAPSVLPSTTNSITLVHTNPVVHQVVPASGATIQNVLVPSQGIVLNVQPVMQGQVQIASGLNLQPKQGPRQPINIQPKPIQPKPATFNQSGQSGQQKQPQGMPTLPPQTSVNIHMPSTQTISIQPKAALLHQGQPAMMTLQHHPGMQTQQIVLGQSFVVRPPVNQPHHSTTTDGSK</sequence>
<gene>
    <name evidence="8" type="ORF">BSL78_11318</name>
</gene>
<dbReference type="SUPFAM" id="SSF46785">
    <property type="entry name" value="Winged helix' DNA-binding domain"/>
    <property type="match status" value="1"/>
</dbReference>
<dbReference type="InterPro" id="IPR016024">
    <property type="entry name" value="ARM-type_fold"/>
</dbReference>
<dbReference type="Gene3D" id="1.10.150.60">
    <property type="entry name" value="ARID DNA-binding domain"/>
    <property type="match status" value="1"/>
</dbReference>
<keyword evidence="1" id="KW-0156">Chromatin regulator</keyword>
<keyword evidence="9" id="KW-1185">Reference proteome</keyword>
<dbReference type="SUPFAM" id="SSF46774">
    <property type="entry name" value="ARID-like"/>
    <property type="match status" value="1"/>
</dbReference>
<dbReference type="InterPro" id="IPR001606">
    <property type="entry name" value="ARID_dom"/>
</dbReference>
<dbReference type="InterPro" id="IPR036431">
    <property type="entry name" value="ARID_dom_sf"/>
</dbReference>
<evidence type="ECO:0000256" key="3">
    <source>
        <dbReference type="ARBA" id="ARBA00023163"/>
    </source>
</evidence>
<feature type="domain" description="ARID" evidence="6">
    <location>
        <begin position="1"/>
        <end position="80"/>
    </location>
</feature>
<keyword evidence="3" id="KW-0804">Transcription</keyword>
<protein>
    <submittedName>
        <fullName evidence="8">Putative AT-rich interactive domain-containing protein 2</fullName>
    </submittedName>
</protein>
<dbReference type="Gene3D" id="1.10.10.10">
    <property type="entry name" value="Winged helix-like DNA-binding domain superfamily/Winged helix DNA-binding domain"/>
    <property type="match status" value="1"/>
</dbReference>
<feature type="compositionally biased region" description="Low complexity" evidence="5">
    <location>
        <begin position="961"/>
        <end position="978"/>
    </location>
</feature>
<feature type="compositionally biased region" description="Low complexity" evidence="5">
    <location>
        <begin position="1152"/>
        <end position="1164"/>
    </location>
</feature>
<comment type="caution">
    <text evidence="8">The sequence shown here is derived from an EMBL/GenBank/DDBJ whole genome shotgun (WGS) entry which is preliminary data.</text>
</comment>
<feature type="compositionally biased region" description="Pro residues" evidence="5">
    <location>
        <begin position="939"/>
        <end position="949"/>
    </location>
</feature>
<feature type="region of interest" description="Disordered" evidence="5">
    <location>
        <begin position="916"/>
        <end position="1005"/>
    </location>
</feature>
<keyword evidence="2" id="KW-0805">Transcription regulation</keyword>
<dbReference type="EMBL" id="MRZV01000356">
    <property type="protein sequence ID" value="PIK51794.1"/>
    <property type="molecule type" value="Genomic_DNA"/>
</dbReference>
<dbReference type="Pfam" id="PF02257">
    <property type="entry name" value="RFX_DNA_binding"/>
    <property type="match status" value="1"/>
</dbReference>
<feature type="compositionally biased region" description="Pro residues" evidence="5">
    <location>
        <begin position="483"/>
        <end position="495"/>
    </location>
</feature>
<evidence type="ECO:0000256" key="5">
    <source>
        <dbReference type="SAM" id="MobiDB-lite"/>
    </source>
</evidence>
<evidence type="ECO:0000313" key="9">
    <source>
        <dbReference type="Proteomes" id="UP000230750"/>
    </source>
</evidence>
<dbReference type="PANTHER" id="PTHR22970:SF14">
    <property type="entry name" value="AT-RICH INTERACTIVE DOMAIN-CONTAINING PROTEIN 2"/>
    <property type="match status" value="1"/>
</dbReference>
<evidence type="ECO:0000259" key="7">
    <source>
        <dbReference type="PROSITE" id="PS51526"/>
    </source>
</evidence>
<proteinExistence type="predicted"/>
<dbReference type="PROSITE" id="PS51011">
    <property type="entry name" value="ARID"/>
    <property type="match status" value="1"/>
</dbReference>
<feature type="compositionally biased region" description="Polar residues" evidence="5">
    <location>
        <begin position="699"/>
        <end position="711"/>
    </location>
</feature>
<feature type="compositionally biased region" description="Low complexity" evidence="5">
    <location>
        <begin position="594"/>
        <end position="607"/>
    </location>
</feature>
<dbReference type="PANTHER" id="PTHR22970">
    <property type="entry name" value="AT-RICH INTERACTIVE DOMAIN-CONTAINING PROTEIN 2"/>
    <property type="match status" value="1"/>
</dbReference>